<organismHost>
    <name type="scientific">Homo sapiens</name>
    <name type="common">Human</name>
    <dbReference type="NCBI Taxonomy" id="9606"/>
</organismHost>
<dbReference type="EMBL" id="GU730220">
    <property type="protein sequence ID" value="ADF84685.1"/>
    <property type="molecule type" value="Genomic_RNA"/>
</dbReference>
<comment type="function">
    <text evidence="14">Enhances virion budding, by targeting human CD4 and Tetherin/BST2 to proteasome degradation. Degradation of CD4 prevents any unwanted premature interactions between viral Env and its receptor human CD4 in the endoplasmic reticulum. Degradation of antiretroviral protein Tetherin/BST2 is important for virion budding, as BST2 tethers new viral particles to the host cell membrane. Mechanistically, Vpu bridges either CD4 or BST2 to BTRC, a substrate recognition subunit of the Skp1/Cullin/F-box protein E3 ubiquitin ligase, induces their ubiquitination and subsequent proteasomal degradation. The alteration of the E3 ligase specificity by Vpu seems to interfere with the degradation of host IKBKB, leading to NF-kappa-B down-regulation and subsequent apoptosis. Acts as a viroporin that forms an oligomeric ion channel in membranes. Modulates the host DNA repair mechanisms to promote degradation of nuclear viral cDNA in cells that are already productively infected in order to suppress immune sensing and proviral hyper-integration (superinfection). Manipulates PML-NBs and modulates SUMOylation of host BLM protein thereby enhancing its DNA-end processing activity toward viral unintegrated linear DNA. Also inhibits RAD52-mediated homologous repair of viral cDNA, preventing the generation of dead-end circular forms of single copies of the long terminal repeat and permitting sustained nucleolytic attack.</text>
</comment>
<keyword evidence="5 14" id="KW-0945">Host-virus interaction</keyword>
<proteinExistence type="inferred from homology"/>
<dbReference type="InterPro" id="IPR008187">
    <property type="entry name" value="Vpu"/>
</dbReference>
<comment type="similarity">
    <text evidence="14">Belongs to the HIV-1 VPU protein family.</text>
</comment>
<keyword evidence="4" id="KW-0597">Phosphoprotein</keyword>
<accession>D6P0V2</accession>
<evidence type="ECO:0000256" key="8">
    <source>
        <dbReference type="ARBA" id="ARBA00022870"/>
    </source>
</evidence>
<name>D6P0V2_HV1</name>
<keyword evidence="10 14" id="KW-0472">Membrane</keyword>
<reference evidence="15" key="1">
    <citation type="journal article" date="2010" name="J. Immunol.">
        <title>Adaptive interactions between HLA and HIV-1: highly divergent selection imposed by HLA class I molecules with common supertype motifs.</title>
        <authorList>
            <person name="John M."/>
            <person name="Heckerman D."/>
            <person name="James I."/>
            <person name="Park L.P."/>
            <person name="Carlson J.M."/>
            <person name="Chopra A."/>
            <person name="Gaudieri S."/>
            <person name="Nolan D."/>
            <person name="Haas D.W."/>
            <person name="Riddler S.A."/>
            <person name="Haubrich R."/>
            <person name="Mallal S."/>
        </authorList>
    </citation>
    <scope>NUCLEOTIDE SEQUENCE</scope>
    <source>
        <strain evidence="15">R4517TOB8U</strain>
    </source>
</reference>
<dbReference type="Pfam" id="PF00558">
    <property type="entry name" value="Vpu"/>
    <property type="match status" value="1"/>
</dbReference>
<evidence type="ECO:0000256" key="7">
    <source>
        <dbReference type="ARBA" id="ARBA00022703"/>
    </source>
</evidence>
<feature type="non-terminal residue" evidence="15">
    <location>
        <position position="73"/>
    </location>
</feature>
<evidence type="ECO:0000256" key="5">
    <source>
        <dbReference type="ARBA" id="ARBA00022581"/>
    </source>
</evidence>
<dbReference type="Gene3D" id="1.10.195.10">
    <property type="entry name" value="HIV-1 VPU cytoplasmic domain"/>
    <property type="match status" value="1"/>
</dbReference>
<evidence type="ECO:0000256" key="9">
    <source>
        <dbReference type="ARBA" id="ARBA00023065"/>
    </source>
</evidence>
<protein>
    <recommendedName>
        <fullName evidence="2 14">Protein Vpu</fullName>
    </recommendedName>
    <alternativeName>
        <fullName evidence="13 14">U ORF protein</fullName>
    </alternativeName>
    <alternativeName>
        <fullName evidence="12 14">Viral protein U</fullName>
    </alternativeName>
</protein>
<evidence type="ECO:0000256" key="3">
    <source>
        <dbReference type="ARBA" id="ARBA00022448"/>
    </source>
</evidence>
<evidence type="ECO:0000256" key="6">
    <source>
        <dbReference type="ARBA" id="ARBA00022692"/>
    </source>
</evidence>
<keyword evidence="14" id="KW-1133">Transmembrane helix</keyword>
<evidence type="ECO:0000256" key="2">
    <source>
        <dbReference type="ARBA" id="ARBA00018094"/>
    </source>
</evidence>
<evidence type="ECO:0000256" key="13">
    <source>
        <dbReference type="ARBA" id="ARBA00031215"/>
    </source>
</evidence>
<keyword evidence="3 14" id="KW-0813">Transport</keyword>
<dbReference type="GO" id="GO:0042609">
    <property type="term" value="F:CD4 receptor binding"/>
    <property type="evidence" value="ECO:0007669"/>
    <property type="project" value="InterPro"/>
</dbReference>
<gene>
    <name evidence="14 15" type="primary">vpu</name>
</gene>
<keyword evidence="11 14" id="KW-0407">Ion channel</keyword>
<evidence type="ECO:0000256" key="11">
    <source>
        <dbReference type="ARBA" id="ARBA00023303"/>
    </source>
</evidence>
<dbReference type="GO" id="GO:0019076">
    <property type="term" value="P:viral release from host cell"/>
    <property type="evidence" value="ECO:0007669"/>
    <property type="project" value="UniProtKB-UniRule"/>
</dbReference>
<feature type="transmembrane region" description="Helical" evidence="14">
    <location>
        <begin position="6"/>
        <end position="29"/>
    </location>
</feature>
<dbReference type="GO" id="GO:0033644">
    <property type="term" value="C:host cell membrane"/>
    <property type="evidence" value="ECO:0007669"/>
    <property type="project" value="UniProtKB-SubCell"/>
</dbReference>
<evidence type="ECO:0000256" key="4">
    <source>
        <dbReference type="ARBA" id="ARBA00022553"/>
    </source>
</evidence>
<sequence length="73" mass="8436">MLPLVIAIIALVVATILAIVVWTIIFILYKKELRQEKIDKFIERINNESEGDQEELLVSMDRGHLALWVVDDM</sequence>
<dbReference type="InterPro" id="IPR009032">
    <property type="entry name" value="Vpu_cyt_dom_sf"/>
</dbReference>
<keyword evidence="8 14" id="KW-1043">Host membrane</keyword>
<evidence type="ECO:0000256" key="1">
    <source>
        <dbReference type="ARBA" id="ARBA00004313"/>
    </source>
</evidence>
<keyword evidence="7 14" id="KW-0053">Apoptosis</keyword>
<evidence type="ECO:0000256" key="10">
    <source>
        <dbReference type="ARBA" id="ARBA00023136"/>
    </source>
</evidence>
<evidence type="ECO:0000313" key="15">
    <source>
        <dbReference type="EMBL" id="ADF84685.1"/>
    </source>
</evidence>
<dbReference type="GO" id="GO:0032801">
    <property type="term" value="P:receptor catabolic process"/>
    <property type="evidence" value="ECO:0007669"/>
    <property type="project" value="InterPro"/>
</dbReference>
<keyword evidence="6 14" id="KW-0812">Transmembrane</keyword>
<organism evidence="15">
    <name type="scientific">Human immunodeficiency virus type 1</name>
    <name type="common">HIV-1</name>
    <dbReference type="NCBI Taxonomy" id="11676"/>
    <lineage>
        <taxon>Viruses</taxon>
        <taxon>Riboviria</taxon>
        <taxon>Pararnavirae</taxon>
        <taxon>Artverviricota</taxon>
        <taxon>Revtraviricetes</taxon>
        <taxon>Ortervirales</taxon>
        <taxon>Retroviridae</taxon>
        <taxon>Orthoretrovirinae</taxon>
        <taxon>Lentivirus</taxon>
        <taxon>Lentivirus humimdef1</taxon>
    </lineage>
</organism>
<dbReference type="SUPFAM" id="SSF57647">
    <property type="entry name" value="HIV-1 VPU cytoplasmic domain"/>
    <property type="match status" value="1"/>
</dbReference>
<comment type="subcellular location">
    <subcellularLocation>
        <location evidence="1 14">Host membrane</location>
        <topology evidence="1 14">Single-pass type I membrane protein</topology>
    </subcellularLocation>
</comment>
<evidence type="ECO:0000256" key="14">
    <source>
        <dbReference type="RuleBase" id="RU364058"/>
    </source>
</evidence>
<dbReference type="GO" id="GO:0005261">
    <property type="term" value="F:monoatomic cation channel activity"/>
    <property type="evidence" value="ECO:0007669"/>
    <property type="project" value="InterPro"/>
</dbReference>
<keyword evidence="9 14" id="KW-0406">Ion transport</keyword>
<evidence type="ECO:0000256" key="12">
    <source>
        <dbReference type="ARBA" id="ARBA00030659"/>
    </source>
</evidence>